<dbReference type="Proteomes" id="UP000028524">
    <property type="component" value="Unassembled WGS sequence"/>
</dbReference>
<evidence type="ECO:0000313" key="1">
    <source>
        <dbReference type="EMBL" id="KFA68412.1"/>
    </source>
</evidence>
<dbReference type="InParanoid" id="A0A084QWS7"/>
<dbReference type="EMBL" id="KL659896">
    <property type="protein sequence ID" value="KFA68412.1"/>
    <property type="molecule type" value="Genomic_DNA"/>
</dbReference>
<dbReference type="OMA" id="CHITGYR"/>
<dbReference type="OrthoDB" id="5148843at2759"/>
<sequence length="266" mass="29772">MSHLTCVGFIANLEGWKKIDLPRDSEATYTLAHVDQRIRRLESSISLTPPPPLLDPTWDSIAWRLCRLRRRCLLTPAPKNLDFAGITSLTPEPVKLSLEKVQNIIYSIPYRYGPQHVPGPIVDDDDKQAFNSLVQRLCHITGYRSLKVMDIPTTLPELYTLAVEVSIEVETSHYPSGLPMPPPFLGTRPGRPGYASRKSCCGCCDCSCHGSSDTKSTTTRSETIVGTEPFLKRLFRFGWVKRLACWSRKSDVRDDSSSSSGSIRFA</sequence>
<evidence type="ECO:0000313" key="2">
    <source>
        <dbReference type="Proteomes" id="UP000028524"/>
    </source>
</evidence>
<organism evidence="1 2">
    <name type="scientific">Stachybotrys chlorohalonatus (strain IBT 40285)</name>
    <dbReference type="NCBI Taxonomy" id="1283841"/>
    <lineage>
        <taxon>Eukaryota</taxon>
        <taxon>Fungi</taxon>
        <taxon>Dikarya</taxon>
        <taxon>Ascomycota</taxon>
        <taxon>Pezizomycotina</taxon>
        <taxon>Sordariomycetes</taxon>
        <taxon>Hypocreomycetidae</taxon>
        <taxon>Hypocreales</taxon>
        <taxon>Stachybotryaceae</taxon>
        <taxon>Stachybotrys</taxon>
    </lineage>
</organism>
<reference evidence="1 2" key="1">
    <citation type="journal article" date="2014" name="BMC Genomics">
        <title>Comparative genome sequencing reveals chemotype-specific gene clusters in the toxigenic black mold Stachybotrys.</title>
        <authorList>
            <person name="Semeiks J."/>
            <person name="Borek D."/>
            <person name="Otwinowski Z."/>
            <person name="Grishin N.V."/>
        </authorList>
    </citation>
    <scope>NUCLEOTIDE SEQUENCE [LARGE SCALE GENOMIC DNA]</scope>
    <source>
        <strain evidence="1 2">IBT 40285</strain>
    </source>
</reference>
<dbReference type="HOGENOM" id="CLU_1050023_0_0_1"/>
<keyword evidence="2" id="KW-1185">Reference proteome</keyword>
<proteinExistence type="predicted"/>
<accession>A0A084QWS7</accession>
<protein>
    <submittedName>
        <fullName evidence="1">Uncharacterized protein</fullName>
    </submittedName>
</protein>
<name>A0A084QWS7_STAC4</name>
<gene>
    <name evidence="1" type="ORF">S40285_10011</name>
</gene>
<dbReference type="AlphaFoldDB" id="A0A084QWS7"/>